<feature type="compositionally biased region" description="Low complexity" evidence="2">
    <location>
        <begin position="223"/>
        <end position="246"/>
    </location>
</feature>
<dbReference type="SUPFAM" id="SSF50630">
    <property type="entry name" value="Acid proteases"/>
    <property type="match status" value="1"/>
</dbReference>
<dbReference type="AlphaFoldDB" id="A0A0B1SXB8"/>
<evidence type="ECO:0000256" key="1">
    <source>
        <dbReference type="ARBA" id="ARBA00007447"/>
    </source>
</evidence>
<keyword evidence="5" id="KW-1185">Reference proteome</keyword>
<dbReference type="PROSITE" id="PS51767">
    <property type="entry name" value="PEPTIDASE_A1"/>
    <property type="match status" value="1"/>
</dbReference>
<dbReference type="InterPro" id="IPR001461">
    <property type="entry name" value="Aspartic_peptidase_A1"/>
</dbReference>
<evidence type="ECO:0000259" key="3">
    <source>
        <dbReference type="PROSITE" id="PS51767"/>
    </source>
</evidence>
<gene>
    <name evidence="4" type="ORF">OESDEN_12373</name>
</gene>
<dbReference type="GO" id="GO:0005764">
    <property type="term" value="C:lysosome"/>
    <property type="evidence" value="ECO:0007669"/>
    <property type="project" value="TreeGrafter"/>
</dbReference>
<dbReference type="InterPro" id="IPR021109">
    <property type="entry name" value="Peptidase_aspartic_dom_sf"/>
</dbReference>
<evidence type="ECO:0000313" key="5">
    <source>
        <dbReference type="Proteomes" id="UP000053660"/>
    </source>
</evidence>
<dbReference type="GO" id="GO:0004190">
    <property type="term" value="F:aspartic-type endopeptidase activity"/>
    <property type="evidence" value="ECO:0007669"/>
    <property type="project" value="InterPro"/>
</dbReference>
<sequence>MENYTIAGPQEVEFTMEVWIRMEEKFADRIAGIVGATYDEAINAYNISCDAKFADFKIYVGNVTLAIPSEQLILKVNDAQCVLAITRYEEELGGEPISVGAPFYRQYCTIFDIRNQQVGFAVAAPTTPAPTTMSPITSEPETSSPTTFSPTTSKQTTSSSVTLEPTTSSPTTEPTTSSPTTPSPTTSKQTTSSSITLEPTTSSPTTKPTTSSPAARESSTLFSTTLKPSCSTSSLLSTPSTPSTSAGCCSCTIPLLSLAFGGILWLL</sequence>
<reference evidence="4 5" key="1">
    <citation type="submission" date="2014-03" db="EMBL/GenBank/DDBJ databases">
        <title>Draft genome of the hookworm Oesophagostomum dentatum.</title>
        <authorList>
            <person name="Mitreva M."/>
        </authorList>
    </citation>
    <scope>NUCLEOTIDE SEQUENCE [LARGE SCALE GENOMIC DNA]</scope>
    <source>
        <strain evidence="4 5">OD-Hann</strain>
    </source>
</reference>
<proteinExistence type="inferred from homology"/>
<dbReference type="Gene3D" id="2.40.70.10">
    <property type="entry name" value="Acid Proteases"/>
    <property type="match status" value="1"/>
</dbReference>
<feature type="region of interest" description="Disordered" evidence="2">
    <location>
        <begin position="126"/>
        <end position="246"/>
    </location>
</feature>
<evidence type="ECO:0000313" key="4">
    <source>
        <dbReference type="EMBL" id="KHJ87845.1"/>
    </source>
</evidence>
<dbReference type="PANTHER" id="PTHR47966">
    <property type="entry name" value="BETA-SITE APP-CLEAVING ENZYME, ISOFORM A-RELATED"/>
    <property type="match status" value="1"/>
</dbReference>
<accession>A0A0B1SXB8</accession>
<dbReference type="OrthoDB" id="5773809at2759"/>
<feature type="domain" description="Peptidase A1" evidence="3">
    <location>
        <begin position="1"/>
        <end position="121"/>
    </location>
</feature>
<dbReference type="Pfam" id="PF00026">
    <property type="entry name" value="Asp"/>
    <property type="match status" value="1"/>
</dbReference>
<protein>
    <recommendedName>
        <fullName evidence="3">Peptidase A1 domain-containing protein</fullName>
    </recommendedName>
</protein>
<organism evidence="4 5">
    <name type="scientific">Oesophagostomum dentatum</name>
    <name type="common">Nodular worm</name>
    <dbReference type="NCBI Taxonomy" id="61180"/>
    <lineage>
        <taxon>Eukaryota</taxon>
        <taxon>Metazoa</taxon>
        <taxon>Ecdysozoa</taxon>
        <taxon>Nematoda</taxon>
        <taxon>Chromadorea</taxon>
        <taxon>Rhabditida</taxon>
        <taxon>Rhabditina</taxon>
        <taxon>Rhabditomorpha</taxon>
        <taxon>Strongyloidea</taxon>
        <taxon>Strongylidae</taxon>
        <taxon>Oesophagostomum</taxon>
    </lineage>
</organism>
<comment type="similarity">
    <text evidence="1">Belongs to the peptidase A1 family.</text>
</comment>
<dbReference type="Proteomes" id="UP000053660">
    <property type="component" value="Unassembled WGS sequence"/>
</dbReference>
<dbReference type="GO" id="GO:0006508">
    <property type="term" value="P:proteolysis"/>
    <property type="evidence" value="ECO:0007669"/>
    <property type="project" value="InterPro"/>
</dbReference>
<dbReference type="EMBL" id="KN556891">
    <property type="protein sequence ID" value="KHJ87845.1"/>
    <property type="molecule type" value="Genomic_DNA"/>
</dbReference>
<name>A0A0B1SXB8_OESDE</name>
<dbReference type="PANTHER" id="PTHR47966:SF45">
    <property type="entry name" value="PEPTIDASE A1 DOMAIN-CONTAINING PROTEIN"/>
    <property type="match status" value="1"/>
</dbReference>
<dbReference type="InterPro" id="IPR033121">
    <property type="entry name" value="PEPTIDASE_A1"/>
</dbReference>
<evidence type="ECO:0000256" key="2">
    <source>
        <dbReference type="SAM" id="MobiDB-lite"/>
    </source>
</evidence>
<feature type="compositionally biased region" description="Low complexity" evidence="2">
    <location>
        <begin position="126"/>
        <end position="213"/>
    </location>
</feature>